<organism evidence="2 3">
    <name type="scientific">Haemaphysalis longicornis</name>
    <name type="common">Bush tick</name>
    <dbReference type="NCBI Taxonomy" id="44386"/>
    <lineage>
        <taxon>Eukaryota</taxon>
        <taxon>Metazoa</taxon>
        <taxon>Ecdysozoa</taxon>
        <taxon>Arthropoda</taxon>
        <taxon>Chelicerata</taxon>
        <taxon>Arachnida</taxon>
        <taxon>Acari</taxon>
        <taxon>Parasitiformes</taxon>
        <taxon>Ixodida</taxon>
        <taxon>Ixodoidea</taxon>
        <taxon>Ixodidae</taxon>
        <taxon>Haemaphysalinae</taxon>
        <taxon>Haemaphysalis</taxon>
    </lineage>
</organism>
<dbReference type="EMBL" id="JABSTR010000004">
    <property type="protein sequence ID" value="KAH9366549.1"/>
    <property type="molecule type" value="Genomic_DNA"/>
</dbReference>
<gene>
    <name evidence="2" type="ORF">HPB48_017448</name>
</gene>
<dbReference type="VEuPathDB" id="VectorBase:HLOH_052632"/>
<comment type="caution">
    <text evidence="2">The sequence shown here is derived from an EMBL/GenBank/DDBJ whole genome shotgun (WGS) entry which is preliminary data.</text>
</comment>
<dbReference type="Proteomes" id="UP000821853">
    <property type="component" value="Chromosome 2"/>
</dbReference>
<keyword evidence="3" id="KW-1185">Reference proteome</keyword>
<proteinExistence type="predicted"/>
<reference evidence="2 3" key="1">
    <citation type="journal article" date="2020" name="Cell">
        <title>Large-Scale Comparative Analyses of Tick Genomes Elucidate Their Genetic Diversity and Vector Capacities.</title>
        <authorList>
            <consortium name="Tick Genome and Microbiome Consortium (TIGMIC)"/>
            <person name="Jia N."/>
            <person name="Wang J."/>
            <person name="Shi W."/>
            <person name="Du L."/>
            <person name="Sun Y."/>
            <person name="Zhan W."/>
            <person name="Jiang J.F."/>
            <person name="Wang Q."/>
            <person name="Zhang B."/>
            <person name="Ji P."/>
            <person name="Bell-Sakyi L."/>
            <person name="Cui X.M."/>
            <person name="Yuan T.T."/>
            <person name="Jiang B.G."/>
            <person name="Yang W.F."/>
            <person name="Lam T.T."/>
            <person name="Chang Q.C."/>
            <person name="Ding S.J."/>
            <person name="Wang X.J."/>
            <person name="Zhu J.G."/>
            <person name="Ruan X.D."/>
            <person name="Zhao L."/>
            <person name="Wei J.T."/>
            <person name="Ye R.Z."/>
            <person name="Que T.C."/>
            <person name="Du C.H."/>
            <person name="Zhou Y.H."/>
            <person name="Cheng J.X."/>
            <person name="Dai P.F."/>
            <person name="Guo W.B."/>
            <person name="Han X.H."/>
            <person name="Huang E.J."/>
            <person name="Li L.F."/>
            <person name="Wei W."/>
            <person name="Gao Y.C."/>
            <person name="Liu J.Z."/>
            <person name="Shao H.Z."/>
            <person name="Wang X."/>
            <person name="Wang C.C."/>
            <person name="Yang T.C."/>
            <person name="Huo Q.B."/>
            <person name="Li W."/>
            <person name="Chen H.Y."/>
            <person name="Chen S.E."/>
            <person name="Zhou L.G."/>
            <person name="Ni X.B."/>
            <person name="Tian J.H."/>
            <person name="Sheng Y."/>
            <person name="Liu T."/>
            <person name="Pan Y.S."/>
            <person name="Xia L.Y."/>
            <person name="Li J."/>
            <person name="Zhao F."/>
            <person name="Cao W.C."/>
        </authorList>
    </citation>
    <scope>NUCLEOTIDE SEQUENCE [LARGE SCALE GENOMIC DNA]</scope>
    <source>
        <strain evidence="2">HaeL-2018</strain>
    </source>
</reference>
<protein>
    <submittedName>
        <fullName evidence="2">Uncharacterized protein</fullName>
    </submittedName>
</protein>
<accession>A0A9J6FTV6</accession>
<feature type="region of interest" description="Disordered" evidence="1">
    <location>
        <begin position="161"/>
        <end position="187"/>
    </location>
</feature>
<evidence type="ECO:0000256" key="1">
    <source>
        <dbReference type="SAM" id="MobiDB-lite"/>
    </source>
</evidence>
<feature type="region of interest" description="Disordered" evidence="1">
    <location>
        <begin position="110"/>
        <end position="138"/>
    </location>
</feature>
<sequence length="508" mass="56220">MAGGRWHRLGENLVSDHYLITLRVPFVYKTLRRGTARITNWPNFRKDPTPLPPIGDNLDDWAQALEQRVCAHTQSIALTDATPAADPHLLHIHQLAFNVKNEIPYTSLTPALPQKEQRPPGSTGVGAPHGGPMPAASGRQCPVMPRFSLLISASGNQRPLAGVYGARRNQRRPTPQEYVPRPQPPLHLREPAVQQCPRAAEWGLFSAAKAWPHHDLTFPISRVVEAYRSSPNDRGDAVCVYDLPRALGRGEPRARCDCCLTNADRGPTDSSQWEAVGAMAAASLERSGRSCAYERKCGRCTSSRYGGRAEAEKVLLTDVTDVDSGTMGHLKASRAMDEAAAATRVTSAEECAAPPRRYFMSGELAVTCKSEIRHEHLPYAGPQKDQQAHGSAACLAAQHNTPPWLPVPIPAIDSDQPSTGLYGLLRYQRRPPQWYASWPYPPLELQNPFLRPNHRRIIIQLRHLEALQLPVTLLSAGMAKKTSFVTFAMDLLVLVAWQPWPTQRKPRV</sequence>
<dbReference type="AlphaFoldDB" id="A0A9J6FTV6"/>
<name>A0A9J6FTV6_HAELO</name>
<evidence type="ECO:0000313" key="3">
    <source>
        <dbReference type="Proteomes" id="UP000821853"/>
    </source>
</evidence>
<evidence type="ECO:0000313" key="2">
    <source>
        <dbReference type="EMBL" id="KAH9366549.1"/>
    </source>
</evidence>